<proteinExistence type="predicted"/>
<dbReference type="FunFam" id="3.30.70.270:FF:000001">
    <property type="entry name" value="Diguanylate cyclase domain protein"/>
    <property type="match status" value="1"/>
</dbReference>
<dbReference type="GO" id="GO:0005886">
    <property type="term" value="C:plasma membrane"/>
    <property type="evidence" value="ECO:0007669"/>
    <property type="project" value="UniProtKB-SubCell"/>
</dbReference>
<dbReference type="InterPro" id="IPR000700">
    <property type="entry name" value="PAS-assoc_C"/>
</dbReference>
<comment type="cofactor">
    <cofactor evidence="1">
        <name>Mg(2+)</name>
        <dbReference type="ChEBI" id="CHEBI:18420"/>
    </cofactor>
</comment>
<feature type="coiled-coil region" evidence="7">
    <location>
        <begin position="337"/>
        <end position="365"/>
    </location>
</feature>
<dbReference type="PROSITE" id="PS50883">
    <property type="entry name" value="EAL"/>
    <property type="match status" value="1"/>
</dbReference>
<comment type="subcellular location">
    <subcellularLocation>
        <location evidence="2">Cell membrane</location>
        <topology evidence="2">Multi-pass membrane protein</topology>
    </subcellularLocation>
</comment>
<dbReference type="PROSITE" id="PS50113">
    <property type="entry name" value="PAC"/>
    <property type="match status" value="1"/>
</dbReference>
<dbReference type="EMBL" id="RQXW01000006">
    <property type="protein sequence ID" value="RTE66144.1"/>
    <property type="molecule type" value="Genomic_DNA"/>
</dbReference>
<dbReference type="PANTHER" id="PTHR44757:SF2">
    <property type="entry name" value="BIOFILM ARCHITECTURE MAINTENANCE PROTEIN MBAA"/>
    <property type="match status" value="1"/>
</dbReference>
<feature type="transmembrane region" description="Helical" evidence="8">
    <location>
        <begin position="280"/>
        <end position="299"/>
    </location>
</feature>
<protein>
    <submittedName>
        <fullName evidence="13">EAL domain-containing protein</fullName>
    </submittedName>
</protein>
<dbReference type="InterPro" id="IPR043128">
    <property type="entry name" value="Rev_trsase/Diguanyl_cyclase"/>
</dbReference>
<dbReference type="InterPro" id="IPR001633">
    <property type="entry name" value="EAL_dom"/>
</dbReference>
<dbReference type="InterPro" id="IPR000014">
    <property type="entry name" value="PAS"/>
</dbReference>
<dbReference type="InterPro" id="IPR029787">
    <property type="entry name" value="Nucleotide_cyclase"/>
</dbReference>
<dbReference type="Gene3D" id="3.30.70.270">
    <property type="match status" value="1"/>
</dbReference>
<dbReference type="CDD" id="cd01948">
    <property type="entry name" value="EAL"/>
    <property type="match status" value="1"/>
</dbReference>
<dbReference type="PROSITE" id="PS50887">
    <property type="entry name" value="GGDEF"/>
    <property type="match status" value="1"/>
</dbReference>
<feature type="domain" description="PAC" evidence="10">
    <location>
        <begin position="549"/>
        <end position="601"/>
    </location>
</feature>
<dbReference type="Pfam" id="PF00563">
    <property type="entry name" value="EAL"/>
    <property type="match status" value="1"/>
</dbReference>
<dbReference type="CDD" id="cd00130">
    <property type="entry name" value="PAS"/>
    <property type="match status" value="2"/>
</dbReference>
<feature type="domain" description="PAS" evidence="9">
    <location>
        <begin position="476"/>
        <end position="522"/>
    </location>
</feature>
<dbReference type="SMART" id="SM00086">
    <property type="entry name" value="PAC"/>
    <property type="match status" value="1"/>
</dbReference>
<dbReference type="AlphaFoldDB" id="A0A430KS30"/>
<keyword evidence="14" id="KW-1185">Reference proteome</keyword>
<dbReference type="Proteomes" id="UP000283087">
    <property type="component" value="Unassembled WGS sequence"/>
</dbReference>
<evidence type="ECO:0000259" key="9">
    <source>
        <dbReference type="PROSITE" id="PS50112"/>
    </source>
</evidence>
<keyword evidence="7" id="KW-0175">Coiled coil</keyword>
<dbReference type="PROSITE" id="PS50112">
    <property type="entry name" value="PAS"/>
    <property type="match status" value="1"/>
</dbReference>
<evidence type="ECO:0000256" key="5">
    <source>
        <dbReference type="ARBA" id="ARBA00022989"/>
    </source>
</evidence>
<dbReference type="Gene3D" id="3.30.450.20">
    <property type="entry name" value="PAS domain"/>
    <property type="match status" value="3"/>
</dbReference>
<evidence type="ECO:0000256" key="4">
    <source>
        <dbReference type="ARBA" id="ARBA00022692"/>
    </source>
</evidence>
<keyword evidence="6 8" id="KW-0472">Membrane</keyword>
<dbReference type="InterPro" id="IPR033479">
    <property type="entry name" value="dCache_1"/>
</dbReference>
<dbReference type="InterPro" id="IPR052155">
    <property type="entry name" value="Biofilm_reg_signaling"/>
</dbReference>
<dbReference type="InterPro" id="IPR000160">
    <property type="entry name" value="GGDEF_dom"/>
</dbReference>
<evidence type="ECO:0000313" key="13">
    <source>
        <dbReference type="EMBL" id="RTE66144.1"/>
    </source>
</evidence>
<keyword evidence="5 8" id="KW-1133">Transmembrane helix</keyword>
<dbReference type="Gene3D" id="3.20.20.450">
    <property type="entry name" value="EAL domain"/>
    <property type="match status" value="1"/>
</dbReference>
<dbReference type="Pfam" id="PF02743">
    <property type="entry name" value="dCache_1"/>
    <property type="match status" value="1"/>
</dbReference>
<dbReference type="NCBIfam" id="TIGR00254">
    <property type="entry name" value="GGDEF"/>
    <property type="match status" value="1"/>
</dbReference>
<evidence type="ECO:0000256" key="8">
    <source>
        <dbReference type="SAM" id="Phobius"/>
    </source>
</evidence>
<dbReference type="OrthoDB" id="9176779at2"/>
<dbReference type="InterPro" id="IPR035965">
    <property type="entry name" value="PAS-like_dom_sf"/>
</dbReference>
<dbReference type="SUPFAM" id="SSF55785">
    <property type="entry name" value="PYP-like sensor domain (PAS domain)"/>
    <property type="match status" value="2"/>
</dbReference>
<evidence type="ECO:0000259" key="10">
    <source>
        <dbReference type="PROSITE" id="PS50113"/>
    </source>
</evidence>
<dbReference type="SUPFAM" id="SSF141868">
    <property type="entry name" value="EAL domain-like"/>
    <property type="match status" value="1"/>
</dbReference>
<evidence type="ECO:0000256" key="3">
    <source>
        <dbReference type="ARBA" id="ARBA00022475"/>
    </source>
</evidence>
<dbReference type="Pfam" id="PF13426">
    <property type="entry name" value="PAS_9"/>
    <property type="match status" value="1"/>
</dbReference>
<evidence type="ECO:0000313" key="14">
    <source>
        <dbReference type="Proteomes" id="UP000283087"/>
    </source>
</evidence>
<dbReference type="InterPro" id="IPR001610">
    <property type="entry name" value="PAC"/>
</dbReference>
<dbReference type="SUPFAM" id="SSF55073">
    <property type="entry name" value="Nucleotide cyclase"/>
    <property type="match status" value="1"/>
</dbReference>
<comment type="caution">
    <text evidence="13">The sequence shown here is derived from an EMBL/GenBank/DDBJ whole genome shotgun (WGS) entry which is preliminary data.</text>
</comment>
<name>A0A430KS30_9GAMM</name>
<dbReference type="RefSeq" id="WP_126158217.1">
    <property type="nucleotide sequence ID" value="NZ_RQXW01000006.1"/>
</dbReference>
<keyword evidence="4 8" id="KW-0812">Transmembrane</keyword>
<dbReference type="SMART" id="SM00052">
    <property type="entry name" value="EAL"/>
    <property type="match status" value="1"/>
</dbReference>
<dbReference type="SMART" id="SM00091">
    <property type="entry name" value="PAS"/>
    <property type="match status" value="2"/>
</dbReference>
<evidence type="ECO:0000259" key="12">
    <source>
        <dbReference type="PROSITE" id="PS50887"/>
    </source>
</evidence>
<dbReference type="Gene3D" id="6.10.340.10">
    <property type="match status" value="1"/>
</dbReference>
<keyword evidence="3" id="KW-1003">Cell membrane</keyword>
<sequence>MIMSYLFGSLKNRLILLLFLVALPGFLMVIIHVQQLRESAISVSREQARFVVQHSVLHQQQLVENTRHYLEILADTAAVKQPSSPACSDYLASIFKLNTDYVNLGVPRHDGQLLCSALPIEKPISVADRGYFQRAIEHRTFAIGEYQLDRAVDEVSINFAYPVIDDQNTVVGAVVAVVALNWWNQYLAESDLPANSVAMISDADGLVIAHYPLAKDRIGTQASSYSQETDAEKGPILVDQDGIRRVYFSSELYRTPSGRVISFSLGIPVEDEIAAASRQLYLSLVLMCGVMFLVLMMAIKGLKRGVLDPLSQLTRATRLLSEGHFTDVPLSQGAPQIMQLQQQFQDMAQKRLQAEQQALERNEELNSVFKALPDLYFRLADDGTILDFKADVESGLYASVDEFLQKPISEVMPESVDFAGHLQQLNQDKQSVAWEYSLDSPQGKQYFEARLNRIAGVEQSVMVVRNITAKKEADGRLELSAMVFHAMSESILVTDADGLIIDANPAFSQTSGYSLDEIVGKTPDLLRSGYQDKGGYEALWQKLIREGCWEGEIYNQRKNGELYPVWLTINTVYDDLGLPSRRIAMFIDFTEKKQAEEMIWQQAHMDILTGLPNRKLLGDRMKQELEHTDRDGLPTAVLLLDLDLFKEVNDTLGHAIGDQLLIQVASRISATVRSIDTVARQGGDEFMVILSQVKNMHVVNSISEELLHALSQPYLLGDETAYLTVSIGITLYPNDASNANDLIKSADQAMYAAKQRGRNCFQYFTREMQEEAVTRMQLIADLRRGVSEHQFVLYYQPQVLMVDRSISKAEALIRWQHPSKGLVMPDEFISTAEESNLILPIGRWVLEEASKTVQMLQQHYDPDFQLSVNISPIQFESLDSNISTWLQQLSSMGLSGQSVVAEITEGMMMSRSAEIREKMNAFKTAGVQVALDDFGTGYSSLAYISEYDIDYLKIDQYFVKNLTLSSDAYMLCKAIIMMAHNLGIKVVAEGIETEQQHRLLLDLGCDYGQGYLYSKAVDLGAFEQLLHDQRLPAE</sequence>
<evidence type="ECO:0000256" key="1">
    <source>
        <dbReference type="ARBA" id="ARBA00001946"/>
    </source>
</evidence>
<dbReference type="GO" id="GO:0003824">
    <property type="term" value="F:catalytic activity"/>
    <property type="evidence" value="ECO:0007669"/>
    <property type="project" value="UniProtKB-ARBA"/>
</dbReference>
<evidence type="ECO:0000259" key="11">
    <source>
        <dbReference type="PROSITE" id="PS50883"/>
    </source>
</evidence>
<evidence type="ECO:0000256" key="2">
    <source>
        <dbReference type="ARBA" id="ARBA00004651"/>
    </source>
</evidence>
<dbReference type="Pfam" id="PF00990">
    <property type="entry name" value="GGDEF"/>
    <property type="match status" value="1"/>
</dbReference>
<feature type="domain" description="GGDEF" evidence="12">
    <location>
        <begin position="633"/>
        <end position="766"/>
    </location>
</feature>
<accession>A0A430KS30</accession>
<dbReference type="NCBIfam" id="TIGR00229">
    <property type="entry name" value="sensory_box"/>
    <property type="match status" value="1"/>
</dbReference>
<reference evidence="13 14" key="1">
    <citation type="submission" date="2018-11" db="EMBL/GenBank/DDBJ databases">
        <title>The draft genome sequence of Amphritea opalescens ANRC-JH13T.</title>
        <authorList>
            <person name="Fang Z."/>
            <person name="Zhang Y."/>
            <person name="Han X."/>
        </authorList>
    </citation>
    <scope>NUCLEOTIDE SEQUENCE [LARGE SCALE GENOMIC DNA]</scope>
    <source>
        <strain evidence="13 14">ANRC-JH13</strain>
    </source>
</reference>
<dbReference type="CDD" id="cd01949">
    <property type="entry name" value="GGDEF"/>
    <property type="match status" value="1"/>
</dbReference>
<feature type="domain" description="EAL" evidence="11">
    <location>
        <begin position="775"/>
        <end position="1030"/>
    </location>
</feature>
<dbReference type="InterPro" id="IPR035919">
    <property type="entry name" value="EAL_sf"/>
</dbReference>
<organism evidence="13 14">
    <name type="scientific">Amphritea opalescens</name>
    <dbReference type="NCBI Taxonomy" id="2490544"/>
    <lineage>
        <taxon>Bacteria</taxon>
        <taxon>Pseudomonadati</taxon>
        <taxon>Pseudomonadota</taxon>
        <taxon>Gammaproteobacteria</taxon>
        <taxon>Oceanospirillales</taxon>
        <taxon>Oceanospirillaceae</taxon>
        <taxon>Amphritea</taxon>
    </lineage>
</organism>
<gene>
    <name evidence="13" type="ORF">EH243_08470</name>
</gene>
<evidence type="ECO:0000256" key="7">
    <source>
        <dbReference type="SAM" id="Coils"/>
    </source>
</evidence>
<dbReference type="PANTHER" id="PTHR44757">
    <property type="entry name" value="DIGUANYLATE CYCLASE DGCP"/>
    <property type="match status" value="1"/>
</dbReference>
<dbReference type="SMART" id="SM00267">
    <property type="entry name" value="GGDEF"/>
    <property type="match status" value="1"/>
</dbReference>
<evidence type="ECO:0000256" key="6">
    <source>
        <dbReference type="ARBA" id="ARBA00023136"/>
    </source>
</evidence>